<gene>
    <name evidence="3" type="ORF">FVW20_19420</name>
</gene>
<evidence type="ECO:0008006" key="5">
    <source>
        <dbReference type="Google" id="ProtNLM"/>
    </source>
</evidence>
<protein>
    <recommendedName>
        <fullName evidence="5">Tetratricopeptide repeat protein</fullName>
    </recommendedName>
</protein>
<dbReference type="SUPFAM" id="SSF48452">
    <property type="entry name" value="TPR-like"/>
    <property type="match status" value="1"/>
</dbReference>
<keyword evidence="1" id="KW-0802">TPR repeat</keyword>
<keyword evidence="4" id="KW-1185">Reference proteome</keyword>
<sequence length="210" mass="23648">MAPKGDARQAREYLARAKAYFHRHDVSRALAATAAGVQPIVDGGIVGRELAELHGALREMVQMLSRDEDVKARAAAISPRGLTFEKGAEKQLLAMLARILRSMRDEQEQETYEQAIARKQQLDKLLLHGRRLLEHKKVAEADEAFTEATGFYRNEHRLFLLMGKALLEAGEPKRALRHLRKAMEVDPDKEQARRVHDTALARSRGEPDPA</sequence>
<proteinExistence type="predicted"/>
<dbReference type="PROSITE" id="PS50005">
    <property type="entry name" value="TPR"/>
    <property type="match status" value="1"/>
</dbReference>
<comment type="caution">
    <text evidence="3">The sequence shown here is derived from an EMBL/GenBank/DDBJ whole genome shotgun (WGS) entry which is preliminary data.</text>
</comment>
<dbReference type="RefSeq" id="WP_196610863.1">
    <property type="nucleotide sequence ID" value="NZ_VRYY01000818.1"/>
</dbReference>
<organism evidence="3 4">
    <name type="scientific">Nitratidesulfovibrio oxamicus</name>
    <dbReference type="NCBI Taxonomy" id="32016"/>
    <lineage>
        <taxon>Bacteria</taxon>
        <taxon>Pseudomonadati</taxon>
        <taxon>Thermodesulfobacteriota</taxon>
        <taxon>Desulfovibrionia</taxon>
        <taxon>Desulfovibrionales</taxon>
        <taxon>Desulfovibrionaceae</taxon>
        <taxon>Nitratidesulfovibrio</taxon>
    </lineage>
</organism>
<feature type="region of interest" description="Disordered" evidence="2">
    <location>
        <begin position="184"/>
        <end position="210"/>
    </location>
</feature>
<accession>A0ABS0JBJ9</accession>
<dbReference type="Gene3D" id="1.25.40.10">
    <property type="entry name" value="Tetratricopeptide repeat domain"/>
    <property type="match status" value="1"/>
</dbReference>
<evidence type="ECO:0000313" key="4">
    <source>
        <dbReference type="Proteomes" id="UP001194469"/>
    </source>
</evidence>
<feature type="repeat" description="TPR" evidence="1">
    <location>
        <begin position="156"/>
        <end position="189"/>
    </location>
</feature>
<evidence type="ECO:0000256" key="2">
    <source>
        <dbReference type="SAM" id="MobiDB-lite"/>
    </source>
</evidence>
<dbReference type="InterPro" id="IPR011990">
    <property type="entry name" value="TPR-like_helical_dom_sf"/>
</dbReference>
<dbReference type="EMBL" id="VRYY01000818">
    <property type="protein sequence ID" value="MBG3879103.1"/>
    <property type="molecule type" value="Genomic_DNA"/>
</dbReference>
<dbReference type="InterPro" id="IPR019734">
    <property type="entry name" value="TPR_rpt"/>
</dbReference>
<dbReference type="Proteomes" id="UP001194469">
    <property type="component" value="Unassembled WGS sequence"/>
</dbReference>
<evidence type="ECO:0000313" key="3">
    <source>
        <dbReference type="EMBL" id="MBG3879103.1"/>
    </source>
</evidence>
<evidence type="ECO:0000256" key="1">
    <source>
        <dbReference type="PROSITE-ProRule" id="PRU00339"/>
    </source>
</evidence>
<reference evidence="3 4" key="1">
    <citation type="submission" date="2019-08" db="EMBL/GenBank/DDBJ databases">
        <authorList>
            <person name="Luo N."/>
        </authorList>
    </citation>
    <scope>NUCLEOTIDE SEQUENCE [LARGE SCALE GENOMIC DNA]</scope>
    <source>
        <strain evidence="3 4">NCIMB 9442</strain>
    </source>
</reference>
<name>A0ABS0JBJ9_9BACT</name>